<reference evidence="2" key="1">
    <citation type="journal article" date="2022" name="Int. J. Mol. Sci.">
        <title>Draft Genome of Tanacetum Coccineum: Genomic Comparison of Closely Related Tanacetum-Family Plants.</title>
        <authorList>
            <person name="Yamashiro T."/>
            <person name="Shiraishi A."/>
            <person name="Nakayama K."/>
            <person name="Satake H."/>
        </authorList>
    </citation>
    <scope>NUCLEOTIDE SEQUENCE</scope>
</reference>
<evidence type="ECO:0000313" key="2">
    <source>
        <dbReference type="EMBL" id="GJS71049.1"/>
    </source>
</evidence>
<proteinExistence type="predicted"/>
<comment type="caution">
    <text evidence="2">The sequence shown here is derived from an EMBL/GenBank/DDBJ whole genome shotgun (WGS) entry which is preliminary data.</text>
</comment>
<reference evidence="2" key="2">
    <citation type="submission" date="2022-01" db="EMBL/GenBank/DDBJ databases">
        <authorList>
            <person name="Yamashiro T."/>
            <person name="Shiraishi A."/>
            <person name="Satake H."/>
            <person name="Nakayama K."/>
        </authorList>
    </citation>
    <scope>NUCLEOTIDE SEQUENCE</scope>
</reference>
<dbReference type="EMBL" id="BQNB010009977">
    <property type="protein sequence ID" value="GJS71049.1"/>
    <property type="molecule type" value="Genomic_DNA"/>
</dbReference>
<evidence type="ECO:0000313" key="3">
    <source>
        <dbReference type="Proteomes" id="UP001151760"/>
    </source>
</evidence>
<gene>
    <name evidence="2" type="ORF">Tco_0703890</name>
</gene>
<protein>
    <submittedName>
        <fullName evidence="2">Uncharacterized protein</fullName>
    </submittedName>
</protein>
<sequence>MERFKNTIFKQREEINSRMTEMFRLLKELTTSRTPEKVLIREEAKFPVTKNVNSISLAKGEEERSNERKDEAENRAGNESIKTPESEEVVKAFSSRPVAFYLKHKINKKLIKGLVNNNIFNNSLSGARVGKKKKKAYNVLPGGPVYKVTLKKKITKKEDIGGNFEIPCSI</sequence>
<feature type="compositionally biased region" description="Basic and acidic residues" evidence="1">
    <location>
        <begin position="59"/>
        <end position="86"/>
    </location>
</feature>
<keyword evidence="3" id="KW-1185">Reference proteome</keyword>
<evidence type="ECO:0000256" key="1">
    <source>
        <dbReference type="SAM" id="MobiDB-lite"/>
    </source>
</evidence>
<dbReference type="Proteomes" id="UP001151760">
    <property type="component" value="Unassembled WGS sequence"/>
</dbReference>
<organism evidence="2 3">
    <name type="scientific">Tanacetum coccineum</name>
    <dbReference type="NCBI Taxonomy" id="301880"/>
    <lineage>
        <taxon>Eukaryota</taxon>
        <taxon>Viridiplantae</taxon>
        <taxon>Streptophyta</taxon>
        <taxon>Embryophyta</taxon>
        <taxon>Tracheophyta</taxon>
        <taxon>Spermatophyta</taxon>
        <taxon>Magnoliopsida</taxon>
        <taxon>eudicotyledons</taxon>
        <taxon>Gunneridae</taxon>
        <taxon>Pentapetalae</taxon>
        <taxon>asterids</taxon>
        <taxon>campanulids</taxon>
        <taxon>Asterales</taxon>
        <taxon>Asteraceae</taxon>
        <taxon>Asteroideae</taxon>
        <taxon>Anthemideae</taxon>
        <taxon>Anthemidinae</taxon>
        <taxon>Tanacetum</taxon>
    </lineage>
</organism>
<feature type="region of interest" description="Disordered" evidence="1">
    <location>
        <begin position="57"/>
        <end position="86"/>
    </location>
</feature>
<accession>A0ABQ4Y045</accession>
<name>A0ABQ4Y045_9ASTR</name>